<dbReference type="AlphaFoldDB" id="A0A5C3NNA0"/>
<evidence type="ECO:0000313" key="3">
    <source>
        <dbReference type="Proteomes" id="UP000308197"/>
    </source>
</evidence>
<evidence type="ECO:0000313" key="2">
    <source>
        <dbReference type="EMBL" id="TFK77758.1"/>
    </source>
</evidence>
<name>A0A5C3NNA0_9APHY</name>
<dbReference type="Proteomes" id="UP000308197">
    <property type="component" value="Unassembled WGS sequence"/>
</dbReference>
<dbReference type="InParanoid" id="A0A5C3NNA0"/>
<sequence>MTGKAPADRAASYMPSLATSSTTDQLGGLATSVDRPGRRLVSERKRDSRSAARGMARRGRRCRRRTERGSEGRTFPTKSCVRVSRGGFVARGEAEDAMAIWMTASMSSFVGPEPAGGGFEGVAEGAGMSPADEDEGRVEERAGGACGGECAGVDAGCVEGGPEEWRGWTGDGRGEEACYGHTQRGMQT</sequence>
<feature type="region of interest" description="Disordered" evidence="1">
    <location>
        <begin position="163"/>
        <end position="188"/>
    </location>
</feature>
<feature type="compositionally biased region" description="Basic and acidic residues" evidence="1">
    <location>
        <begin position="35"/>
        <end position="50"/>
    </location>
</feature>
<evidence type="ECO:0000256" key="1">
    <source>
        <dbReference type="SAM" id="MobiDB-lite"/>
    </source>
</evidence>
<gene>
    <name evidence="2" type="ORF">K466DRAFT_141273</name>
</gene>
<protein>
    <submittedName>
        <fullName evidence="2">Uncharacterized protein</fullName>
    </submittedName>
</protein>
<accession>A0A5C3NNA0</accession>
<feature type="compositionally biased region" description="Basic residues" evidence="1">
    <location>
        <begin position="55"/>
        <end position="66"/>
    </location>
</feature>
<feature type="region of interest" description="Disordered" evidence="1">
    <location>
        <begin position="1"/>
        <end position="78"/>
    </location>
</feature>
<keyword evidence="3" id="KW-1185">Reference proteome</keyword>
<dbReference type="EMBL" id="ML213196">
    <property type="protein sequence ID" value="TFK77758.1"/>
    <property type="molecule type" value="Genomic_DNA"/>
</dbReference>
<organism evidence="2 3">
    <name type="scientific">Polyporus arcularius HHB13444</name>
    <dbReference type="NCBI Taxonomy" id="1314778"/>
    <lineage>
        <taxon>Eukaryota</taxon>
        <taxon>Fungi</taxon>
        <taxon>Dikarya</taxon>
        <taxon>Basidiomycota</taxon>
        <taxon>Agaricomycotina</taxon>
        <taxon>Agaricomycetes</taxon>
        <taxon>Polyporales</taxon>
        <taxon>Polyporaceae</taxon>
        <taxon>Polyporus</taxon>
    </lineage>
</organism>
<reference evidence="2 3" key="1">
    <citation type="journal article" date="2019" name="Nat. Ecol. Evol.">
        <title>Megaphylogeny resolves global patterns of mushroom evolution.</title>
        <authorList>
            <person name="Varga T."/>
            <person name="Krizsan K."/>
            <person name="Foldi C."/>
            <person name="Dima B."/>
            <person name="Sanchez-Garcia M."/>
            <person name="Sanchez-Ramirez S."/>
            <person name="Szollosi G.J."/>
            <person name="Szarkandi J.G."/>
            <person name="Papp V."/>
            <person name="Albert L."/>
            <person name="Andreopoulos W."/>
            <person name="Angelini C."/>
            <person name="Antonin V."/>
            <person name="Barry K.W."/>
            <person name="Bougher N.L."/>
            <person name="Buchanan P."/>
            <person name="Buyck B."/>
            <person name="Bense V."/>
            <person name="Catcheside P."/>
            <person name="Chovatia M."/>
            <person name="Cooper J."/>
            <person name="Damon W."/>
            <person name="Desjardin D."/>
            <person name="Finy P."/>
            <person name="Geml J."/>
            <person name="Haridas S."/>
            <person name="Hughes K."/>
            <person name="Justo A."/>
            <person name="Karasinski D."/>
            <person name="Kautmanova I."/>
            <person name="Kiss B."/>
            <person name="Kocsube S."/>
            <person name="Kotiranta H."/>
            <person name="LaButti K.M."/>
            <person name="Lechner B.E."/>
            <person name="Liimatainen K."/>
            <person name="Lipzen A."/>
            <person name="Lukacs Z."/>
            <person name="Mihaltcheva S."/>
            <person name="Morgado L.N."/>
            <person name="Niskanen T."/>
            <person name="Noordeloos M.E."/>
            <person name="Ohm R.A."/>
            <person name="Ortiz-Santana B."/>
            <person name="Ovrebo C."/>
            <person name="Racz N."/>
            <person name="Riley R."/>
            <person name="Savchenko A."/>
            <person name="Shiryaev A."/>
            <person name="Soop K."/>
            <person name="Spirin V."/>
            <person name="Szebenyi C."/>
            <person name="Tomsovsky M."/>
            <person name="Tulloss R.E."/>
            <person name="Uehling J."/>
            <person name="Grigoriev I.V."/>
            <person name="Vagvolgyi C."/>
            <person name="Papp T."/>
            <person name="Martin F.M."/>
            <person name="Miettinen O."/>
            <person name="Hibbett D.S."/>
            <person name="Nagy L.G."/>
        </authorList>
    </citation>
    <scope>NUCLEOTIDE SEQUENCE [LARGE SCALE GENOMIC DNA]</scope>
    <source>
        <strain evidence="2 3">HHB13444</strain>
    </source>
</reference>
<proteinExistence type="predicted"/>